<dbReference type="EMBL" id="LK391969">
    <property type="protein sequence ID" value="CEF25414.1"/>
    <property type="molecule type" value="Genomic_DNA"/>
</dbReference>
<dbReference type="GO" id="GO:0046872">
    <property type="term" value="F:metal ion binding"/>
    <property type="evidence" value="ECO:0007669"/>
    <property type="project" value="UniProtKB-KW"/>
</dbReference>
<dbReference type="OrthoDB" id="108476at2"/>
<feature type="binding site" evidence="1">
    <location>
        <position position="26"/>
    </location>
    <ligand>
        <name>Zn(2+)</name>
        <dbReference type="ChEBI" id="CHEBI:29105"/>
    </ligand>
</feature>
<dbReference type="CDD" id="cd02440">
    <property type="entry name" value="AdoMet_MTases"/>
    <property type="match status" value="1"/>
</dbReference>
<keyword evidence="5" id="KW-0808">Transferase</keyword>
<proteinExistence type="predicted"/>
<dbReference type="EMBL" id="LM997413">
    <property type="protein sequence ID" value="CEA01148.1"/>
    <property type="molecule type" value="Genomic_DNA"/>
</dbReference>
<dbReference type="GO" id="GO:0032259">
    <property type="term" value="P:methylation"/>
    <property type="evidence" value="ECO:0007669"/>
    <property type="project" value="UniProtKB-KW"/>
</dbReference>
<evidence type="ECO:0000313" key="5">
    <source>
        <dbReference type="EMBL" id="CEA01148.1"/>
    </source>
</evidence>
<dbReference type="PATRIC" id="fig|1461581.3.peg.310"/>
<feature type="binding site" evidence="2">
    <location>
        <position position="68"/>
    </location>
    <ligand>
        <name>S-adenosyl-L-methionine</name>
        <dbReference type="ChEBI" id="CHEBI:59789"/>
    </ligand>
</feature>
<dbReference type="AlphaFoldDB" id="A0A078M1D3"/>
<keyword evidence="1" id="KW-0862">Zinc</keyword>
<organism evidence="5">
    <name type="scientific">Pseudomonas saudimassiliensis</name>
    <dbReference type="NCBI Taxonomy" id="1461581"/>
    <lineage>
        <taxon>Bacteria</taxon>
        <taxon>Pseudomonadati</taxon>
        <taxon>Pseudomonadota</taxon>
        <taxon>Gammaproteobacteria</taxon>
        <taxon>Pseudomonadales</taxon>
        <taxon>Pseudomonadaceae</taxon>
        <taxon>Pseudomonas</taxon>
    </lineage>
</organism>
<keyword evidence="2" id="KW-0949">S-adenosyl-L-methionine</keyword>
<dbReference type="InterPro" id="IPR048647">
    <property type="entry name" value="RlmA_N"/>
</dbReference>
<feature type="binding site" evidence="2">
    <location>
        <begin position="94"/>
        <end position="95"/>
    </location>
    <ligand>
        <name>S-adenosyl-L-methionine</name>
        <dbReference type="ChEBI" id="CHEBI:59789"/>
    </ligand>
</feature>
<dbReference type="PANTHER" id="PTHR43591">
    <property type="entry name" value="METHYLTRANSFERASE"/>
    <property type="match status" value="1"/>
</dbReference>
<feature type="binding site" evidence="1">
    <location>
        <position position="9"/>
    </location>
    <ligand>
        <name>Zn(2+)</name>
        <dbReference type="ChEBI" id="CHEBI:29105"/>
    </ligand>
</feature>
<keyword evidence="5" id="KW-0489">Methyltransferase</keyword>
<evidence type="ECO:0000259" key="4">
    <source>
        <dbReference type="Pfam" id="PF21302"/>
    </source>
</evidence>
<dbReference type="SUPFAM" id="SSF53335">
    <property type="entry name" value="S-adenosyl-L-methionine-dependent methyltransferases"/>
    <property type="match status" value="1"/>
</dbReference>
<gene>
    <name evidence="5" type="primary">rrmA</name>
    <name evidence="5" type="ORF">BN1049_00316</name>
</gene>
<dbReference type="GO" id="GO:0008757">
    <property type="term" value="F:S-adenosylmethionine-dependent methyltransferase activity"/>
    <property type="evidence" value="ECO:0007669"/>
    <property type="project" value="InterPro"/>
</dbReference>
<dbReference type="InterPro" id="IPR016718">
    <property type="entry name" value="rRNA_m1G-MeTrfase_A_prd"/>
</dbReference>
<reference evidence="5" key="1">
    <citation type="submission" date="2014-07" db="EMBL/GenBank/DDBJ databases">
        <authorList>
            <person name="Urmite Genomes Urmite Genomes"/>
        </authorList>
    </citation>
    <scope>NUCLEOTIDE SEQUENCE</scope>
    <source>
        <strain evidence="5">12M76_air</strain>
    </source>
</reference>
<dbReference type="Pfam" id="PF08241">
    <property type="entry name" value="Methyltransf_11"/>
    <property type="match status" value="1"/>
</dbReference>
<evidence type="ECO:0000259" key="3">
    <source>
        <dbReference type="Pfam" id="PF08241"/>
    </source>
</evidence>
<dbReference type="InterPro" id="IPR013216">
    <property type="entry name" value="Methyltransf_11"/>
</dbReference>
<dbReference type="InterPro" id="IPR029063">
    <property type="entry name" value="SAM-dependent_MTases_sf"/>
</dbReference>
<feature type="binding site" evidence="2">
    <location>
        <position position="181"/>
    </location>
    <ligand>
        <name>S-adenosyl-L-methionine</name>
        <dbReference type="ChEBI" id="CHEBI:59789"/>
    </ligand>
</feature>
<evidence type="ECO:0000256" key="1">
    <source>
        <dbReference type="PIRSR" id="PIRSR018249-1"/>
    </source>
</evidence>
<dbReference type="PIRSF" id="PIRSF018249">
    <property type="entry name" value="MyrA_prd"/>
    <property type="match status" value="1"/>
</dbReference>
<feature type="domain" description="23S rRNA (guanine(745)-N(1))-methyltransferase N-terminal" evidence="4">
    <location>
        <begin position="5"/>
        <end position="47"/>
    </location>
</feature>
<protein>
    <submittedName>
        <fullName evidence="5">rRNA methyltransferase</fullName>
    </submittedName>
</protein>
<sequence length="267" mass="29491">MPHLICPHCQDALEAVGRTWSCSNGHSYDQARQGYLNLLLVQHKNSRQPGDTPAMLACRQAFLDGGHYQPVSDEINRLFTAQAPSALLDMGCGEGYYTDRLARALAGADCAGLDISKDAVIKACRRNRDIQWLVGSSARLPVADASLDAALCVFSPWSWDECLRTLRPGGHLLLVGPHADHLLALREQLYDAIHPTPELIRALPEGLEIVNDQVLRYALDLEPTALDNLIGMTPHGFRSRPERQQALRESGLSGLEVAMRMVMLQRH</sequence>
<dbReference type="PANTHER" id="PTHR43591:SF24">
    <property type="entry name" value="2-METHOXY-6-POLYPRENYL-1,4-BENZOQUINOL METHYLASE, MITOCHONDRIAL"/>
    <property type="match status" value="1"/>
</dbReference>
<dbReference type="RefSeq" id="WP_044497972.1">
    <property type="nucleotide sequence ID" value="NZ_LK391969.1"/>
</dbReference>
<feature type="binding site" evidence="1">
    <location>
        <position position="22"/>
    </location>
    <ligand>
        <name>Zn(2+)</name>
        <dbReference type="ChEBI" id="CHEBI:29105"/>
    </ligand>
</feature>
<dbReference type="Pfam" id="PF21302">
    <property type="entry name" value="Zn_ribbon_RlmA"/>
    <property type="match status" value="1"/>
</dbReference>
<feature type="binding site" evidence="1">
    <location>
        <position position="6"/>
    </location>
    <ligand>
        <name>Zn(2+)</name>
        <dbReference type="ChEBI" id="CHEBI:29105"/>
    </ligand>
</feature>
<name>A0A078M1D3_9PSED</name>
<dbReference type="Gene3D" id="3.40.50.150">
    <property type="entry name" value="Vaccinia Virus protein VP39"/>
    <property type="match status" value="1"/>
</dbReference>
<evidence type="ECO:0000256" key="2">
    <source>
        <dbReference type="PIRSR" id="PIRSR018249-2"/>
    </source>
</evidence>
<accession>A0A078M1D3</accession>
<feature type="domain" description="Methyltransferase type 11" evidence="3">
    <location>
        <begin position="88"/>
        <end position="173"/>
    </location>
</feature>
<keyword evidence="1" id="KW-0479">Metal-binding</keyword>